<dbReference type="GO" id="GO:0034069">
    <property type="term" value="F:aminoglycoside N-acetyltransferase activity"/>
    <property type="evidence" value="ECO:0007669"/>
    <property type="project" value="TreeGrafter"/>
</dbReference>
<dbReference type="GO" id="GO:0030649">
    <property type="term" value="P:aminoglycoside antibiotic catabolic process"/>
    <property type="evidence" value="ECO:0007669"/>
    <property type="project" value="TreeGrafter"/>
</dbReference>
<dbReference type="InterPro" id="IPR036527">
    <property type="entry name" value="SCP2_sterol-bd_dom_sf"/>
</dbReference>
<dbReference type="EMBL" id="BMDT01000001">
    <property type="protein sequence ID" value="GGI64484.1"/>
    <property type="molecule type" value="Genomic_DNA"/>
</dbReference>
<name>A0A917JFS7_9ENTE</name>
<evidence type="ECO:0000313" key="3">
    <source>
        <dbReference type="Proteomes" id="UP000622610"/>
    </source>
</evidence>
<sequence>MSGVKKMQQDDYQQMFDLAQYAFQVPANTASRERIEYLADHSVNYGSFEGDNLASQVMMTPFHVNFFGQKHRMAGVGFVSSDPSFRGGGRIDEIMKQLLNDCRENGVLFSYLAPFSYPFYRRYGYELIFERVSYQIPSHAWPKSTIKTTGSVRRVNWEQAKEALQSIYAKVMEKEEGYLIREDWWTYYRLELNRSNYFAIYYDENNEAKGYLVYQINQGVFTCIEWQYLTKGAKESLNRYISSHIDSVKEFKYEQAFKQSTPFFETATPLSNVSIRPEMMVKIVDVEAFLKIYPFEGLQQSFAIEIESDVYGPWNQGIYEIQASNEGTITINKVEQTTLPKLTTSIQRFTQLFLGYKTVEELLFHEFLEVDTEAIELIESILPKKSPILEDYF</sequence>
<dbReference type="InterPro" id="IPR016181">
    <property type="entry name" value="Acyl_CoA_acyltransferase"/>
</dbReference>
<dbReference type="Gene3D" id="3.30.1050.10">
    <property type="entry name" value="SCP2 sterol-binding domain"/>
    <property type="match status" value="1"/>
</dbReference>
<dbReference type="PROSITE" id="PS51186">
    <property type="entry name" value="GNAT"/>
    <property type="match status" value="1"/>
</dbReference>
<dbReference type="Pfam" id="PF17668">
    <property type="entry name" value="Acetyltransf_17"/>
    <property type="match status" value="1"/>
</dbReference>
<comment type="caution">
    <text evidence="2">The sequence shown here is derived from an EMBL/GenBank/DDBJ whole genome shotgun (WGS) entry which is preliminary data.</text>
</comment>
<dbReference type="RefSeq" id="WP_229731634.1">
    <property type="nucleotide sequence ID" value="NZ_BMDT01000001.1"/>
</dbReference>
<organism evidence="2 3">
    <name type="scientific">Enterococcus alcedinis</name>
    <dbReference type="NCBI Taxonomy" id="1274384"/>
    <lineage>
        <taxon>Bacteria</taxon>
        <taxon>Bacillati</taxon>
        <taxon>Bacillota</taxon>
        <taxon>Bacilli</taxon>
        <taxon>Lactobacillales</taxon>
        <taxon>Enterococcaceae</taxon>
        <taxon>Enterococcus</taxon>
    </lineage>
</organism>
<dbReference type="SUPFAM" id="SSF55718">
    <property type="entry name" value="SCP-like"/>
    <property type="match status" value="1"/>
</dbReference>
<dbReference type="PANTHER" id="PTHR37817:SF1">
    <property type="entry name" value="N-ACETYLTRANSFERASE EIS"/>
    <property type="match status" value="1"/>
</dbReference>
<evidence type="ECO:0000259" key="1">
    <source>
        <dbReference type="PROSITE" id="PS51186"/>
    </source>
</evidence>
<accession>A0A917JFS7</accession>
<dbReference type="Gene3D" id="3.40.630.30">
    <property type="match status" value="2"/>
</dbReference>
<proteinExistence type="predicted"/>
<dbReference type="PANTHER" id="PTHR37817">
    <property type="entry name" value="N-ACETYLTRANSFERASE EIS"/>
    <property type="match status" value="1"/>
</dbReference>
<dbReference type="InterPro" id="IPR041380">
    <property type="entry name" value="Acetyltransf_17"/>
</dbReference>
<dbReference type="Pfam" id="PF13530">
    <property type="entry name" value="SCP2_2"/>
    <property type="match status" value="1"/>
</dbReference>
<dbReference type="AlphaFoldDB" id="A0A917JFS7"/>
<keyword evidence="3" id="KW-1185">Reference proteome</keyword>
<dbReference type="SUPFAM" id="SSF55729">
    <property type="entry name" value="Acyl-CoA N-acyltransferases (Nat)"/>
    <property type="match status" value="1"/>
</dbReference>
<feature type="domain" description="N-acetyltransferase" evidence="1">
    <location>
        <begin position="2"/>
        <end position="147"/>
    </location>
</feature>
<dbReference type="Proteomes" id="UP000622610">
    <property type="component" value="Unassembled WGS sequence"/>
</dbReference>
<dbReference type="InterPro" id="IPR025559">
    <property type="entry name" value="Eis_dom"/>
</dbReference>
<protein>
    <submittedName>
        <fullName evidence="2">Acetyltransferase</fullName>
    </submittedName>
</protein>
<dbReference type="InterPro" id="IPR000182">
    <property type="entry name" value="GNAT_dom"/>
</dbReference>
<reference evidence="2" key="1">
    <citation type="journal article" date="2014" name="Int. J. Syst. Evol. Microbiol.">
        <title>Complete genome sequence of Corynebacterium casei LMG S-19264T (=DSM 44701T), isolated from a smear-ripened cheese.</title>
        <authorList>
            <consortium name="US DOE Joint Genome Institute (JGI-PGF)"/>
            <person name="Walter F."/>
            <person name="Albersmeier A."/>
            <person name="Kalinowski J."/>
            <person name="Ruckert C."/>
        </authorList>
    </citation>
    <scope>NUCLEOTIDE SEQUENCE</scope>
    <source>
        <strain evidence="2">CCM 8433</strain>
    </source>
</reference>
<dbReference type="InterPro" id="IPR051554">
    <property type="entry name" value="Acetyltransferase_Eis"/>
</dbReference>
<gene>
    <name evidence="2" type="ORF">GCM10011482_01380</name>
</gene>
<reference evidence="2" key="2">
    <citation type="submission" date="2020-09" db="EMBL/GenBank/DDBJ databases">
        <authorList>
            <person name="Sun Q."/>
            <person name="Sedlacek I."/>
        </authorList>
    </citation>
    <scope>NUCLEOTIDE SEQUENCE</scope>
    <source>
        <strain evidence="2">CCM 8433</strain>
    </source>
</reference>
<evidence type="ECO:0000313" key="2">
    <source>
        <dbReference type="EMBL" id="GGI64484.1"/>
    </source>
</evidence>
<dbReference type="Pfam" id="PF13527">
    <property type="entry name" value="Acetyltransf_9"/>
    <property type="match status" value="1"/>
</dbReference>